<geneLocation type="plasmid" evidence="2 3">
    <name>pMYCCH.01</name>
</geneLocation>
<feature type="region of interest" description="Disordered" evidence="1">
    <location>
        <begin position="86"/>
        <end position="106"/>
    </location>
</feature>
<reference evidence="2 3" key="1">
    <citation type="submission" date="2012-06" db="EMBL/GenBank/DDBJ databases">
        <title>Complete sequence of plasmid 1 of Mycobacterium chubuense NBB4.</title>
        <authorList>
            <consortium name="US DOE Joint Genome Institute"/>
            <person name="Lucas S."/>
            <person name="Han J."/>
            <person name="Lapidus A."/>
            <person name="Cheng J.-F."/>
            <person name="Goodwin L."/>
            <person name="Pitluck S."/>
            <person name="Peters L."/>
            <person name="Mikhailova N."/>
            <person name="Teshima H."/>
            <person name="Detter J.C."/>
            <person name="Han C."/>
            <person name="Tapia R."/>
            <person name="Land M."/>
            <person name="Hauser L."/>
            <person name="Kyrpides N."/>
            <person name="Ivanova N."/>
            <person name="Pagani I."/>
            <person name="Mattes T."/>
            <person name="Holmes A."/>
            <person name="Rutledge P."/>
            <person name="Paulsen I."/>
            <person name="Coleman N."/>
            <person name="Woyke T."/>
        </authorList>
    </citation>
    <scope>NUCLEOTIDE SEQUENCE [LARGE SCALE GENOMIC DNA]</scope>
    <source>
        <strain evidence="2 3">NBB4</strain>
        <plasmid evidence="2 3">pMYCCH.01</plasmid>
    </source>
</reference>
<keyword evidence="3" id="KW-1185">Reference proteome</keyword>
<dbReference type="PATRIC" id="fig|710421.3.peg.5399"/>
<sequence>MIYVMSKRVSLILGDSDEAKIGPYLDQGSPAFEVLRHWATEHDVADDIKSEAAALRALLQAGAEALKEHVLDVGYAQLATEFNTESSNVERRSARDRYARRTEGRG</sequence>
<dbReference type="HOGENOM" id="CLU_2220214_0_0_11"/>
<protein>
    <submittedName>
        <fullName evidence="2">Uncharacterized protein</fullName>
    </submittedName>
</protein>
<feature type="compositionally biased region" description="Basic and acidic residues" evidence="1">
    <location>
        <begin position="88"/>
        <end position="106"/>
    </location>
</feature>
<evidence type="ECO:0000313" key="2">
    <source>
        <dbReference type="EMBL" id="AFM20082.1"/>
    </source>
</evidence>
<organism evidence="2 3">
    <name type="scientific">Mycolicibacterium chubuense (strain NBB4)</name>
    <name type="common">Mycobacterium chubuense</name>
    <dbReference type="NCBI Taxonomy" id="710421"/>
    <lineage>
        <taxon>Bacteria</taxon>
        <taxon>Bacillati</taxon>
        <taxon>Actinomycetota</taxon>
        <taxon>Actinomycetes</taxon>
        <taxon>Mycobacteriales</taxon>
        <taxon>Mycobacteriaceae</taxon>
        <taxon>Mycolicibacterium</taxon>
    </lineage>
</organism>
<dbReference type="Proteomes" id="UP000006057">
    <property type="component" value="Plasmid pMYCCH.01"/>
</dbReference>
<accession>I4BS25</accession>
<dbReference type="KEGG" id="mcb:Mycch_5408"/>
<evidence type="ECO:0000256" key="1">
    <source>
        <dbReference type="SAM" id="MobiDB-lite"/>
    </source>
</evidence>
<dbReference type="AlphaFoldDB" id="I4BS25"/>
<gene>
    <name evidence="2" type="ordered locus">Mycch_5408</name>
</gene>
<proteinExistence type="predicted"/>
<evidence type="ECO:0000313" key="3">
    <source>
        <dbReference type="Proteomes" id="UP000006057"/>
    </source>
</evidence>
<dbReference type="EMBL" id="CP003054">
    <property type="protein sequence ID" value="AFM20082.1"/>
    <property type="molecule type" value="Genomic_DNA"/>
</dbReference>
<keyword evidence="2" id="KW-0614">Plasmid</keyword>
<name>I4BS25_MYCCN</name>